<dbReference type="NCBIfam" id="TIGR01411">
    <property type="entry name" value="tatAE"/>
    <property type="match status" value="1"/>
</dbReference>
<comment type="function">
    <text evidence="9">Part of the twin-arginine translocation (Tat) system that transports large folded proteins containing a characteristic twin-arginine motif in their signal peptide across membranes. TatA could form the protein-conducting channel of the Tat system.</text>
</comment>
<evidence type="ECO:0000256" key="7">
    <source>
        <dbReference type="ARBA" id="ARBA00023010"/>
    </source>
</evidence>
<sequence>MTAVFAKSTFLFLSDVGGSELLLIAIVVLLLFGGKKIPELMRGLGKGIREFNDAKNNVRQEIEEGMRDKPAAPTQSSTTDTGAQA</sequence>
<keyword evidence="7 9" id="KW-0811">Translocation</keyword>
<dbReference type="OrthoDB" id="9812812at2"/>
<dbReference type="PANTHER" id="PTHR42982">
    <property type="entry name" value="SEC-INDEPENDENT PROTEIN TRANSLOCASE PROTEIN TATA"/>
    <property type="match status" value="1"/>
</dbReference>
<evidence type="ECO:0000256" key="8">
    <source>
        <dbReference type="ARBA" id="ARBA00023136"/>
    </source>
</evidence>
<organism evidence="11 12">
    <name type="scientific">Chitinophaga dinghuensis</name>
    <dbReference type="NCBI Taxonomy" id="1539050"/>
    <lineage>
        <taxon>Bacteria</taxon>
        <taxon>Pseudomonadati</taxon>
        <taxon>Bacteroidota</taxon>
        <taxon>Chitinophagia</taxon>
        <taxon>Chitinophagales</taxon>
        <taxon>Chitinophagaceae</taxon>
        <taxon>Chitinophaga</taxon>
    </lineage>
</organism>
<dbReference type="Proteomes" id="UP000249819">
    <property type="component" value="Unassembled WGS sequence"/>
</dbReference>
<dbReference type="PANTHER" id="PTHR42982:SF1">
    <property type="entry name" value="SEC-INDEPENDENT PROTEIN TRANSLOCASE PROTEIN TATA"/>
    <property type="match status" value="1"/>
</dbReference>
<dbReference type="InterPro" id="IPR003369">
    <property type="entry name" value="TatA/B/E"/>
</dbReference>
<dbReference type="Gene3D" id="1.20.5.3310">
    <property type="match status" value="1"/>
</dbReference>
<keyword evidence="12" id="KW-1185">Reference proteome</keyword>
<comment type="similarity">
    <text evidence="9">Belongs to the TatA/E family.</text>
</comment>
<comment type="subunit">
    <text evidence="9">Forms a complex with TatC.</text>
</comment>
<keyword evidence="8 9" id="KW-0472">Membrane</keyword>
<dbReference type="PRINTS" id="PR01506">
    <property type="entry name" value="TATBPROTEIN"/>
</dbReference>
<keyword evidence="5 9" id="KW-0653">Protein transport</keyword>
<name>A0A327W694_9BACT</name>
<dbReference type="GO" id="GO:0043953">
    <property type="term" value="P:protein transport by the Tat complex"/>
    <property type="evidence" value="ECO:0007669"/>
    <property type="project" value="UniProtKB-UniRule"/>
</dbReference>
<keyword evidence="2 9" id="KW-0813">Transport</keyword>
<evidence type="ECO:0000256" key="5">
    <source>
        <dbReference type="ARBA" id="ARBA00022927"/>
    </source>
</evidence>
<dbReference type="GO" id="GO:0033281">
    <property type="term" value="C:TAT protein transport complex"/>
    <property type="evidence" value="ECO:0007669"/>
    <property type="project" value="UniProtKB-UniRule"/>
</dbReference>
<evidence type="ECO:0000256" key="10">
    <source>
        <dbReference type="SAM" id="MobiDB-lite"/>
    </source>
</evidence>
<proteinExistence type="inferred from homology"/>
<feature type="transmembrane region" description="Helical" evidence="9">
    <location>
        <begin position="12"/>
        <end position="32"/>
    </location>
</feature>
<feature type="compositionally biased region" description="Polar residues" evidence="10">
    <location>
        <begin position="73"/>
        <end position="85"/>
    </location>
</feature>
<evidence type="ECO:0000256" key="6">
    <source>
        <dbReference type="ARBA" id="ARBA00022989"/>
    </source>
</evidence>
<dbReference type="RefSeq" id="WP_111591639.1">
    <property type="nucleotide sequence ID" value="NZ_QLMA01000002.1"/>
</dbReference>
<keyword evidence="3 9" id="KW-1003">Cell membrane</keyword>
<evidence type="ECO:0000256" key="2">
    <source>
        <dbReference type="ARBA" id="ARBA00022448"/>
    </source>
</evidence>
<keyword evidence="4 9" id="KW-0812">Transmembrane</keyword>
<accession>A0A327W694</accession>
<evidence type="ECO:0000256" key="4">
    <source>
        <dbReference type="ARBA" id="ARBA00022692"/>
    </source>
</evidence>
<dbReference type="GO" id="GO:0008320">
    <property type="term" value="F:protein transmembrane transporter activity"/>
    <property type="evidence" value="ECO:0007669"/>
    <property type="project" value="UniProtKB-UniRule"/>
</dbReference>
<keyword evidence="6 9" id="KW-1133">Transmembrane helix</keyword>
<dbReference type="Pfam" id="PF02416">
    <property type="entry name" value="TatA_B_E"/>
    <property type="match status" value="1"/>
</dbReference>
<evidence type="ECO:0000313" key="11">
    <source>
        <dbReference type="EMBL" id="RAJ86027.1"/>
    </source>
</evidence>
<protein>
    <recommendedName>
        <fullName evidence="9">Sec-independent protein translocase protein TatA</fullName>
    </recommendedName>
</protein>
<gene>
    <name evidence="9" type="primary">tatA</name>
    <name evidence="11" type="ORF">CLV59_102736</name>
</gene>
<dbReference type="InterPro" id="IPR006312">
    <property type="entry name" value="TatA/E"/>
</dbReference>
<comment type="caution">
    <text evidence="11">The sequence shown here is derived from an EMBL/GenBank/DDBJ whole genome shotgun (WGS) entry which is preliminary data.</text>
</comment>
<feature type="compositionally biased region" description="Basic and acidic residues" evidence="10">
    <location>
        <begin position="61"/>
        <end position="70"/>
    </location>
</feature>
<feature type="region of interest" description="Disordered" evidence="10">
    <location>
        <begin position="61"/>
        <end position="85"/>
    </location>
</feature>
<evidence type="ECO:0000256" key="1">
    <source>
        <dbReference type="ARBA" id="ARBA00004162"/>
    </source>
</evidence>
<reference evidence="11 12" key="1">
    <citation type="submission" date="2018-06" db="EMBL/GenBank/DDBJ databases">
        <title>Genomic Encyclopedia of Archaeal and Bacterial Type Strains, Phase II (KMG-II): from individual species to whole genera.</title>
        <authorList>
            <person name="Goeker M."/>
        </authorList>
    </citation>
    <scope>NUCLEOTIDE SEQUENCE [LARGE SCALE GENOMIC DNA]</scope>
    <source>
        <strain evidence="11 12">DSM 29821</strain>
    </source>
</reference>
<comment type="subcellular location">
    <subcellularLocation>
        <location evidence="1 9">Cell membrane</location>
        <topology evidence="1 9">Single-pass membrane protein</topology>
    </subcellularLocation>
</comment>
<evidence type="ECO:0000256" key="9">
    <source>
        <dbReference type="HAMAP-Rule" id="MF_00236"/>
    </source>
</evidence>
<evidence type="ECO:0000313" key="12">
    <source>
        <dbReference type="Proteomes" id="UP000249819"/>
    </source>
</evidence>
<evidence type="ECO:0000256" key="3">
    <source>
        <dbReference type="ARBA" id="ARBA00022475"/>
    </source>
</evidence>
<dbReference type="HAMAP" id="MF_00236">
    <property type="entry name" value="TatA_E"/>
    <property type="match status" value="1"/>
</dbReference>
<dbReference type="AlphaFoldDB" id="A0A327W694"/>
<dbReference type="EMBL" id="QLMA01000002">
    <property type="protein sequence ID" value="RAJ86027.1"/>
    <property type="molecule type" value="Genomic_DNA"/>
</dbReference>